<evidence type="ECO:0000256" key="6">
    <source>
        <dbReference type="ARBA" id="ARBA00023186"/>
    </source>
</evidence>
<keyword evidence="6" id="KW-0143">Chaperone</keyword>
<evidence type="ECO:0000256" key="5">
    <source>
        <dbReference type="ARBA" id="ARBA00023136"/>
    </source>
</evidence>
<gene>
    <name evidence="11" type="ORF">GCM10017083_22520</name>
</gene>
<evidence type="ECO:0000256" key="3">
    <source>
        <dbReference type="ARBA" id="ARBA00022692"/>
    </source>
</evidence>
<protein>
    <recommendedName>
        <fullName evidence="8">Ancillary SecYEG translocon subunit</fullName>
    </recommendedName>
</protein>
<dbReference type="PANTHER" id="PTHR38035:SF1">
    <property type="entry name" value="ANCILLARY SECYEG TRANSLOCON SUBUNIT"/>
    <property type="match status" value="1"/>
</dbReference>
<comment type="caution">
    <text evidence="11">The sequence shown here is derived from an EMBL/GenBank/DDBJ whole genome shotgun (WGS) entry which is preliminary data.</text>
</comment>
<keyword evidence="5 9" id="KW-0472">Membrane</keyword>
<keyword evidence="3 9" id="KW-0812">Transmembrane</keyword>
<evidence type="ECO:0000256" key="2">
    <source>
        <dbReference type="ARBA" id="ARBA00022475"/>
    </source>
</evidence>
<accession>A0A919CPE7</accession>
<evidence type="ECO:0000256" key="1">
    <source>
        <dbReference type="ARBA" id="ARBA00004401"/>
    </source>
</evidence>
<dbReference type="GO" id="GO:0005886">
    <property type="term" value="C:plasma membrane"/>
    <property type="evidence" value="ECO:0007669"/>
    <property type="project" value="UniProtKB-SubCell"/>
</dbReference>
<organism evidence="11 12">
    <name type="scientific">Thalassobaculum fulvum</name>
    <dbReference type="NCBI Taxonomy" id="1633335"/>
    <lineage>
        <taxon>Bacteria</taxon>
        <taxon>Pseudomonadati</taxon>
        <taxon>Pseudomonadota</taxon>
        <taxon>Alphaproteobacteria</taxon>
        <taxon>Rhodospirillales</taxon>
        <taxon>Thalassobaculaceae</taxon>
        <taxon>Thalassobaculum</taxon>
    </lineage>
</organism>
<reference evidence="11" key="1">
    <citation type="journal article" date="2014" name="Int. J. Syst. Evol. Microbiol.">
        <title>Complete genome sequence of Corynebacterium casei LMG S-19264T (=DSM 44701T), isolated from a smear-ripened cheese.</title>
        <authorList>
            <consortium name="US DOE Joint Genome Institute (JGI-PGF)"/>
            <person name="Walter F."/>
            <person name="Albersmeier A."/>
            <person name="Kalinowski J."/>
            <person name="Ruckert C."/>
        </authorList>
    </citation>
    <scope>NUCLEOTIDE SEQUENCE</scope>
    <source>
        <strain evidence="11">KCTC 42651</strain>
    </source>
</reference>
<evidence type="ECO:0000256" key="9">
    <source>
        <dbReference type="SAM" id="Phobius"/>
    </source>
</evidence>
<feature type="transmembrane region" description="Helical" evidence="9">
    <location>
        <begin position="24"/>
        <end position="45"/>
    </location>
</feature>
<sequence>MADIFREIDEELQQEKAAKLWQRYGGWVIAVAVGVVLAVSGNVFWTRYSAERQAERGDRYEAAADLATSGKPKEAAEAFAGLAEDAGSGYATLARLREASALAAAGDVDAALAVFRRVAAEGEAPYADLARVWAARMRIGSVDAATLVGELAPALVDGNPWRPLAVETEAAIRLQAGETDKALALYKSLADDATTPSRLRGRATEMVRALGG</sequence>
<dbReference type="PANTHER" id="PTHR38035">
    <property type="entry name" value="UPF0070 PROTEIN YFGM"/>
    <property type="match status" value="1"/>
</dbReference>
<dbReference type="AlphaFoldDB" id="A0A919CPE7"/>
<dbReference type="GO" id="GO:0044877">
    <property type="term" value="F:protein-containing complex binding"/>
    <property type="evidence" value="ECO:0007669"/>
    <property type="project" value="InterPro"/>
</dbReference>
<keyword evidence="4 9" id="KW-1133">Transmembrane helix</keyword>
<dbReference type="InterPro" id="IPR018704">
    <property type="entry name" value="SecYEG/CpoB_TPR"/>
</dbReference>
<dbReference type="Proteomes" id="UP000630353">
    <property type="component" value="Unassembled WGS sequence"/>
</dbReference>
<dbReference type="EMBL" id="BMZS01000004">
    <property type="protein sequence ID" value="GHD49789.1"/>
    <property type="molecule type" value="Genomic_DNA"/>
</dbReference>
<proteinExistence type="inferred from homology"/>
<dbReference type="Pfam" id="PF09976">
    <property type="entry name" value="TPR_21"/>
    <property type="match status" value="1"/>
</dbReference>
<evidence type="ECO:0000256" key="8">
    <source>
        <dbReference type="ARBA" id="ARBA00024235"/>
    </source>
</evidence>
<keyword evidence="2" id="KW-1003">Cell membrane</keyword>
<name>A0A919CPE7_9PROT</name>
<evidence type="ECO:0000256" key="7">
    <source>
        <dbReference type="ARBA" id="ARBA00024197"/>
    </source>
</evidence>
<dbReference type="Gene3D" id="1.25.40.10">
    <property type="entry name" value="Tetratricopeptide repeat domain"/>
    <property type="match status" value="1"/>
</dbReference>
<dbReference type="RefSeq" id="WP_189989407.1">
    <property type="nucleotide sequence ID" value="NZ_BMZS01000004.1"/>
</dbReference>
<evidence type="ECO:0000256" key="4">
    <source>
        <dbReference type="ARBA" id="ARBA00022989"/>
    </source>
</evidence>
<reference evidence="11" key="2">
    <citation type="submission" date="2020-09" db="EMBL/GenBank/DDBJ databases">
        <authorList>
            <person name="Sun Q."/>
            <person name="Kim S."/>
        </authorList>
    </citation>
    <scope>NUCLEOTIDE SEQUENCE</scope>
    <source>
        <strain evidence="11">KCTC 42651</strain>
    </source>
</reference>
<evidence type="ECO:0000313" key="11">
    <source>
        <dbReference type="EMBL" id="GHD49789.1"/>
    </source>
</evidence>
<evidence type="ECO:0000259" key="10">
    <source>
        <dbReference type="Pfam" id="PF09976"/>
    </source>
</evidence>
<comment type="subcellular location">
    <subcellularLocation>
        <location evidence="1">Cell membrane</location>
        <topology evidence="1">Single-pass type II membrane protein</topology>
    </subcellularLocation>
</comment>
<comment type="similarity">
    <text evidence="7">Belongs to the YfgM family.</text>
</comment>
<evidence type="ECO:0000313" key="12">
    <source>
        <dbReference type="Proteomes" id="UP000630353"/>
    </source>
</evidence>
<dbReference type="InterPro" id="IPR011990">
    <property type="entry name" value="TPR-like_helical_dom_sf"/>
</dbReference>
<keyword evidence="12" id="KW-1185">Reference proteome</keyword>
<dbReference type="InterPro" id="IPR026039">
    <property type="entry name" value="YfgM"/>
</dbReference>
<feature type="domain" description="Ancillary SecYEG translocon subunit/Cell division coordinator CpoB TPR" evidence="10">
    <location>
        <begin position="20"/>
        <end position="189"/>
    </location>
</feature>